<comment type="caution">
    <text evidence="3">The sequence shown here is derived from an EMBL/GenBank/DDBJ whole genome shotgun (WGS) entry which is preliminary data.</text>
</comment>
<name>A0AAV8SHJ0_9ROSI</name>
<evidence type="ECO:0000256" key="2">
    <source>
        <dbReference type="SAM" id="SignalP"/>
    </source>
</evidence>
<feature type="signal peptide" evidence="2">
    <location>
        <begin position="1"/>
        <end position="24"/>
    </location>
</feature>
<accession>A0AAV8SHJ0</accession>
<keyword evidence="2" id="KW-0732">Signal</keyword>
<dbReference type="InterPro" id="IPR038804">
    <property type="entry name" value="RGF3"/>
</dbReference>
<feature type="chain" id="PRO_5043922467" evidence="2">
    <location>
        <begin position="25"/>
        <end position="224"/>
    </location>
</feature>
<feature type="region of interest" description="Disordered" evidence="1">
    <location>
        <begin position="205"/>
        <end position="224"/>
    </location>
</feature>
<keyword evidence="4" id="KW-1185">Reference proteome</keyword>
<dbReference type="GO" id="GO:0010082">
    <property type="term" value="P:regulation of root meristem growth"/>
    <property type="evidence" value="ECO:0007669"/>
    <property type="project" value="InterPro"/>
</dbReference>
<evidence type="ECO:0000256" key="1">
    <source>
        <dbReference type="SAM" id="MobiDB-lite"/>
    </source>
</evidence>
<dbReference type="PANTHER" id="PTHR36313">
    <property type="entry name" value="ROOT MERISTEM GROWTH FACTOR 2"/>
    <property type="match status" value="1"/>
</dbReference>
<reference evidence="3 4" key="1">
    <citation type="submission" date="2021-09" db="EMBL/GenBank/DDBJ databases">
        <title>Genomic insights and catalytic innovation underlie evolution of tropane alkaloids biosynthesis.</title>
        <authorList>
            <person name="Wang Y.-J."/>
            <person name="Tian T."/>
            <person name="Huang J.-P."/>
            <person name="Huang S.-X."/>
        </authorList>
    </citation>
    <scope>NUCLEOTIDE SEQUENCE [LARGE SCALE GENOMIC DNA]</scope>
    <source>
        <strain evidence="3">KIB-2018</strain>
        <tissue evidence="3">Leaf</tissue>
    </source>
</reference>
<dbReference type="Proteomes" id="UP001159364">
    <property type="component" value="Linkage Group LG11"/>
</dbReference>
<dbReference type="PANTHER" id="PTHR36313:SF7">
    <property type="entry name" value="OS09G0474600 PROTEIN"/>
    <property type="match status" value="1"/>
</dbReference>
<dbReference type="EMBL" id="JAIWQS010000011">
    <property type="protein sequence ID" value="KAJ8751731.1"/>
    <property type="molecule type" value="Genomic_DNA"/>
</dbReference>
<evidence type="ECO:0000313" key="4">
    <source>
        <dbReference type="Proteomes" id="UP001159364"/>
    </source>
</evidence>
<sequence>MVQRVVGFLMRLLLVVLLTMNALTDHSYVLAHQGIVLEESRNDIEETTIDTVLAKKELLDGFTTASIRKMGTGGRKMPFDKILMETKDGQGIQRRALEKIISGANSSDITIKENKNFLKSLGESKHPYHYQKNMKESASTRTPRSTTKPFHVKLYKDSNTLPTKASLEISLTSNKLQTRENLPGDEMQRLLEATEEIVNLMHRDYKGMDRPGRKPPINNHEPIH</sequence>
<dbReference type="GO" id="GO:0008083">
    <property type="term" value="F:growth factor activity"/>
    <property type="evidence" value="ECO:0007669"/>
    <property type="project" value="InterPro"/>
</dbReference>
<proteinExistence type="predicted"/>
<dbReference type="AlphaFoldDB" id="A0AAV8SHJ0"/>
<evidence type="ECO:0000313" key="3">
    <source>
        <dbReference type="EMBL" id="KAJ8751731.1"/>
    </source>
</evidence>
<organism evidence="3 4">
    <name type="scientific">Erythroxylum novogranatense</name>
    <dbReference type="NCBI Taxonomy" id="1862640"/>
    <lineage>
        <taxon>Eukaryota</taxon>
        <taxon>Viridiplantae</taxon>
        <taxon>Streptophyta</taxon>
        <taxon>Embryophyta</taxon>
        <taxon>Tracheophyta</taxon>
        <taxon>Spermatophyta</taxon>
        <taxon>Magnoliopsida</taxon>
        <taxon>eudicotyledons</taxon>
        <taxon>Gunneridae</taxon>
        <taxon>Pentapetalae</taxon>
        <taxon>rosids</taxon>
        <taxon>fabids</taxon>
        <taxon>Malpighiales</taxon>
        <taxon>Erythroxylaceae</taxon>
        <taxon>Erythroxylum</taxon>
    </lineage>
</organism>
<protein>
    <submittedName>
        <fullName evidence="3">Uncharacterized protein</fullName>
    </submittedName>
</protein>
<gene>
    <name evidence="3" type="ORF">K2173_025904</name>
</gene>